<evidence type="ECO:0000256" key="1">
    <source>
        <dbReference type="ARBA" id="ARBA00004496"/>
    </source>
</evidence>
<dbReference type="RefSeq" id="WP_207704915.1">
    <property type="nucleotide sequence ID" value="NZ_JAFREL020000003.1"/>
</dbReference>
<proteinExistence type="predicted"/>
<dbReference type="NCBIfam" id="TIGR00830">
    <property type="entry name" value="PTBA"/>
    <property type="match status" value="1"/>
</dbReference>
<comment type="subcellular location">
    <subcellularLocation>
        <location evidence="1">Cytoplasm</location>
    </subcellularLocation>
</comment>
<comment type="caution">
    <text evidence="8">The sequence shown here is derived from an EMBL/GenBank/DDBJ whole genome shotgun (WGS) entry which is preliminary data.</text>
</comment>
<evidence type="ECO:0000256" key="6">
    <source>
        <dbReference type="ARBA" id="ARBA00022777"/>
    </source>
</evidence>
<evidence type="ECO:0000313" key="9">
    <source>
        <dbReference type="Proteomes" id="UP000664357"/>
    </source>
</evidence>
<evidence type="ECO:0000256" key="2">
    <source>
        <dbReference type="ARBA" id="ARBA00022448"/>
    </source>
</evidence>
<dbReference type="Proteomes" id="UP000664357">
    <property type="component" value="Unassembled WGS sequence"/>
</dbReference>
<keyword evidence="4" id="KW-0808">Transferase</keyword>
<dbReference type="PANTHER" id="PTHR45008:SF1">
    <property type="entry name" value="PTS SYSTEM GLUCOSE-SPECIFIC EIIA COMPONENT"/>
    <property type="match status" value="1"/>
</dbReference>
<dbReference type="InterPro" id="IPR001127">
    <property type="entry name" value="PTS_EIIA_1_perm"/>
</dbReference>
<keyword evidence="6" id="KW-0418">Kinase</keyword>
<name>A0ABV0ET11_9ENTE</name>
<gene>
    <name evidence="8" type="ORF">JZO67_003762</name>
</gene>
<protein>
    <submittedName>
        <fullName evidence="8">PTS system, sugar-specific IIA component</fullName>
    </submittedName>
</protein>
<dbReference type="EMBL" id="JAFREL020000003">
    <property type="protein sequence ID" value="MEO1771781.1"/>
    <property type="molecule type" value="Genomic_DNA"/>
</dbReference>
<evidence type="ECO:0000313" key="8">
    <source>
        <dbReference type="EMBL" id="MEO1771781.1"/>
    </source>
</evidence>
<dbReference type="Pfam" id="PF00358">
    <property type="entry name" value="PTS_EIIA_1"/>
    <property type="match status" value="1"/>
</dbReference>
<feature type="domain" description="PTS EIIA type-1" evidence="7">
    <location>
        <begin position="28"/>
        <end position="132"/>
    </location>
</feature>
<dbReference type="PROSITE" id="PS51093">
    <property type="entry name" value="PTS_EIIA_TYPE_1"/>
    <property type="match status" value="1"/>
</dbReference>
<evidence type="ECO:0000256" key="4">
    <source>
        <dbReference type="ARBA" id="ARBA00022679"/>
    </source>
</evidence>
<evidence type="ECO:0000256" key="3">
    <source>
        <dbReference type="ARBA" id="ARBA00022597"/>
    </source>
</evidence>
<keyword evidence="2" id="KW-0813">Transport</keyword>
<evidence type="ECO:0000256" key="5">
    <source>
        <dbReference type="ARBA" id="ARBA00022683"/>
    </source>
</evidence>
<keyword evidence="5" id="KW-0598">Phosphotransferase system</keyword>
<reference evidence="8 9" key="1">
    <citation type="submission" date="2024-02" db="EMBL/GenBank/DDBJ databases">
        <title>The Genome Sequence of Enterococcus sp. DIV0159.</title>
        <authorList>
            <person name="Earl A."/>
            <person name="Manson A."/>
            <person name="Gilmore M."/>
            <person name="Sanders J."/>
            <person name="Shea T."/>
            <person name="Howe W."/>
            <person name="Livny J."/>
            <person name="Cuomo C."/>
            <person name="Neafsey D."/>
            <person name="Birren B."/>
        </authorList>
    </citation>
    <scope>NUCLEOTIDE SEQUENCE [LARGE SCALE GENOMIC DNA]</scope>
    <source>
        <strain evidence="8 9">665A</strain>
    </source>
</reference>
<dbReference type="PANTHER" id="PTHR45008">
    <property type="entry name" value="PTS SYSTEM GLUCOSE-SPECIFIC EIIA COMPONENT"/>
    <property type="match status" value="1"/>
</dbReference>
<keyword evidence="3" id="KW-0762">Sugar transport</keyword>
<dbReference type="InterPro" id="IPR011055">
    <property type="entry name" value="Dup_hybrid_motif"/>
</dbReference>
<dbReference type="Gene3D" id="2.70.70.10">
    <property type="entry name" value="Glucose Permease (Domain IIA)"/>
    <property type="match status" value="1"/>
</dbReference>
<dbReference type="InterPro" id="IPR050890">
    <property type="entry name" value="PTS_EIIA_component"/>
</dbReference>
<organism evidence="8 9">
    <name type="scientific">Candidatus Enterococcus ferrettii</name>
    <dbReference type="NCBI Taxonomy" id="2815324"/>
    <lineage>
        <taxon>Bacteria</taxon>
        <taxon>Bacillati</taxon>
        <taxon>Bacillota</taxon>
        <taxon>Bacilli</taxon>
        <taxon>Lactobacillales</taxon>
        <taxon>Enterococcaceae</taxon>
        <taxon>Enterococcus</taxon>
    </lineage>
</organism>
<accession>A0ABV0ET11</accession>
<evidence type="ECO:0000259" key="7">
    <source>
        <dbReference type="PROSITE" id="PS51093"/>
    </source>
</evidence>
<dbReference type="SUPFAM" id="SSF51261">
    <property type="entry name" value="Duplicated hybrid motif"/>
    <property type="match status" value="1"/>
</dbReference>
<sequence length="153" mass="16456">MFNKLFKKKIPVYQPVSGKVVSLQEVADEVFSSEMMGIGFAVQPDSSEIVSPINGTIDSVFPTKHALTIKGDKGLEILLHIGTDTVELNGEGFDIVVKAGDKVIAQQKLATVDFDSIKAAGKGTDVMVVFPSLDKAEKEKFDLTNQGDVVAEL</sequence>
<keyword evidence="9" id="KW-1185">Reference proteome</keyword>